<proteinExistence type="predicted"/>
<dbReference type="AlphaFoldDB" id="A0A1H1T8Y8"/>
<protein>
    <submittedName>
        <fullName evidence="1">Uncharacterized protein</fullName>
    </submittedName>
</protein>
<gene>
    <name evidence="1" type="ORF">SAMN04489743_0347</name>
</gene>
<sequence>MKKLLFAFLPAIIGRILRARKARQTGAGQVPPRTRY</sequence>
<dbReference type="Proteomes" id="UP000198751">
    <property type="component" value="Chromosome I"/>
</dbReference>
<reference evidence="2" key="1">
    <citation type="submission" date="2016-10" db="EMBL/GenBank/DDBJ databases">
        <authorList>
            <person name="Varghese N."/>
            <person name="Submissions S."/>
        </authorList>
    </citation>
    <scope>NUCLEOTIDE SEQUENCE [LARGE SCALE GENOMIC DNA]</scope>
    <source>
        <strain evidence="2">IMMIB L-1606</strain>
    </source>
</reference>
<organism evidence="1 2">
    <name type="scientific">Pseudarthrobacter equi</name>
    <dbReference type="NCBI Taxonomy" id="728066"/>
    <lineage>
        <taxon>Bacteria</taxon>
        <taxon>Bacillati</taxon>
        <taxon>Actinomycetota</taxon>
        <taxon>Actinomycetes</taxon>
        <taxon>Micrococcales</taxon>
        <taxon>Micrococcaceae</taxon>
        <taxon>Pseudarthrobacter</taxon>
    </lineage>
</organism>
<evidence type="ECO:0000313" key="2">
    <source>
        <dbReference type="Proteomes" id="UP000198751"/>
    </source>
</evidence>
<accession>A0A1H1T8Y8</accession>
<dbReference type="EMBL" id="LT629779">
    <property type="protein sequence ID" value="SDS56601.1"/>
    <property type="molecule type" value="Genomic_DNA"/>
</dbReference>
<name>A0A1H1T8Y8_9MICC</name>
<keyword evidence="2" id="KW-1185">Reference proteome</keyword>
<evidence type="ECO:0000313" key="1">
    <source>
        <dbReference type="EMBL" id="SDS56601.1"/>
    </source>
</evidence>